<proteinExistence type="predicted"/>
<accession>A0A9Q1H1W5</accession>
<dbReference type="Proteomes" id="UP001152320">
    <property type="component" value="Chromosome 14"/>
</dbReference>
<dbReference type="AlphaFoldDB" id="A0A9Q1H1W5"/>
<keyword evidence="2" id="KW-1185">Reference proteome</keyword>
<protein>
    <submittedName>
        <fullName evidence="1">Uncharacterized protein</fullName>
    </submittedName>
</protein>
<organism evidence="1 2">
    <name type="scientific">Holothuria leucospilota</name>
    <name type="common">Black long sea cucumber</name>
    <name type="synonym">Mertensiothuria leucospilota</name>
    <dbReference type="NCBI Taxonomy" id="206669"/>
    <lineage>
        <taxon>Eukaryota</taxon>
        <taxon>Metazoa</taxon>
        <taxon>Echinodermata</taxon>
        <taxon>Eleutherozoa</taxon>
        <taxon>Echinozoa</taxon>
        <taxon>Holothuroidea</taxon>
        <taxon>Aspidochirotacea</taxon>
        <taxon>Aspidochirotida</taxon>
        <taxon>Holothuriidae</taxon>
        <taxon>Holothuria</taxon>
    </lineage>
</organism>
<dbReference type="InterPro" id="IPR006616">
    <property type="entry name" value="DM9_repeat"/>
</dbReference>
<sequence>MAVWVDTTASSTIPPTAWVAGKEEDGTPYYVVRGNNPDDPCYRMAGKFHPNSDGAYMANWTKVCKAKEFQILTLSSESNIALIWLTIDKNTCAPPNSFIVMPDHHFCIARAEVGNSWYPGVVNVDNNVCHVCINEGNETKLVKLDDWQVLVEEPINGAKWVETIGNKIPEHAWQAGHESDGKPLFLAYNTSVGKLGPHMNRASVAHNGYTLEFDYSWVLTLPPDAKVTLKWVNVKKKEDIPSNACKITTTAYLSPDAVRIARAEHKNGMQPGIYYNKDNYCLIPVQKNEKGKATKKKSFQILTVEPL</sequence>
<dbReference type="Pfam" id="PF11901">
    <property type="entry name" value="DM9"/>
    <property type="match status" value="2"/>
</dbReference>
<name>A0A9Q1H1W5_HOLLE</name>
<evidence type="ECO:0000313" key="1">
    <source>
        <dbReference type="EMBL" id="KAJ8029565.1"/>
    </source>
</evidence>
<dbReference type="PANTHER" id="PTHR31649:SF1">
    <property type="entry name" value="FARNESOIC ACID O-METHYL TRANSFERASE DOMAIN-CONTAINING PROTEIN"/>
    <property type="match status" value="1"/>
</dbReference>
<dbReference type="PANTHER" id="PTHR31649">
    <property type="entry name" value="AGAP009604-PA"/>
    <property type="match status" value="1"/>
</dbReference>
<dbReference type="OrthoDB" id="1925699at2759"/>
<comment type="caution">
    <text evidence="1">The sequence shown here is derived from an EMBL/GenBank/DDBJ whole genome shotgun (WGS) entry which is preliminary data.</text>
</comment>
<dbReference type="EMBL" id="JAIZAY010000014">
    <property type="protein sequence ID" value="KAJ8029565.1"/>
    <property type="molecule type" value="Genomic_DNA"/>
</dbReference>
<gene>
    <name evidence="1" type="ORF">HOLleu_28995</name>
</gene>
<evidence type="ECO:0000313" key="2">
    <source>
        <dbReference type="Proteomes" id="UP001152320"/>
    </source>
</evidence>
<reference evidence="1" key="1">
    <citation type="submission" date="2021-10" db="EMBL/GenBank/DDBJ databases">
        <title>Tropical sea cucumber genome reveals ecological adaptation and Cuvierian tubules defense mechanism.</title>
        <authorList>
            <person name="Chen T."/>
        </authorList>
    </citation>
    <scope>NUCLEOTIDE SEQUENCE</scope>
    <source>
        <strain evidence="1">Nanhai2018</strain>
        <tissue evidence="1">Muscle</tissue>
    </source>
</reference>